<evidence type="ECO:0000313" key="5">
    <source>
        <dbReference type="EMBL" id="GAB0132004.1"/>
    </source>
</evidence>
<evidence type="ECO:0000256" key="1">
    <source>
        <dbReference type="SAM" id="MobiDB-lite"/>
    </source>
</evidence>
<dbReference type="Pfam" id="PF13191">
    <property type="entry name" value="AAA_16"/>
    <property type="match status" value="1"/>
</dbReference>
<dbReference type="Pfam" id="PF21639">
    <property type="entry name" value="ORC5_lid"/>
    <property type="match status" value="1"/>
</dbReference>
<feature type="compositionally biased region" description="Polar residues" evidence="1">
    <location>
        <begin position="104"/>
        <end position="121"/>
    </location>
</feature>
<feature type="region of interest" description="Disordered" evidence="1">
    <location>
        <begin position="455"/>
        <end position="482"/>
    </location>
</feature>
<feature type="compositionally biased region" description="Low complexity" evidence="1">
    <location>
        <begin position="231"/>
        <end position="244"/>
    </location>
</feature>
<name>A0ABQ0CEY3_9HYPO</name>
<feature type="compositionally biased region" description="Basic residues" evidence="1">
    <location>
        <begin position="637"/>
        <end position="649"/>
    </location>
</feature>
<feature type="compositionally biased region" description="Basic and acidic residues" evidence="1">
    <location>
        <begin position="778"/>
        <end position="793"/>
    </location>
</feature>
<protein>
    <recommendedName>
        <fullName evidence="7">Orc1-like AAA ATPase domain-containing protein</fullName>
    </recommendedName>
</protein>
<feature type="region of interest" description="Disordered" evidence="1">
    <location>
        <begin position="772"/>
        <end position="804"/>
    </location>
</feature>
<feature type="compositionally biased region" description="Polar residues" evidence="1">
    <location>
        <begin position="20"/>
        <end position="38"/>
    </location>
</feature>
<proteinExistence type="predicted"/>
<dbReference type="Gene3D" id="3.40.50.300">
    <property type="entry name" value="P-loop containing nucleotide triphosphate hydrolases"/>
    <property type="match status" value="1"/>
</dbReference>
<feature type="compositionally biased region" description="Basic and acidic residues" evidence="1">
    <location>
        <begin position="455"/>
        <end position="480"/>
    </location>
</feature>
<feature type="compositionally biased region" description="Polar residues" evidence="1">
    <location>
        <begin position="573"/>
        <end position="605"/>
    </location>
</feature>
<dbReference type="InterPro" id="IPR048866">
    <property type="entry name" value="ORC5_lid"/>
</dbReference>
<organism evidence="5 6">
    <name type="scientific">Epichloe bromicola</name>
    <dbReference type="NCBI Taxonomy" id="79588"/>
    <lineage>
        <taxon>Eukaryota</taxon>
        <taxon>Fungi</taxon>
        <taxon>Dikarya</taxon>
        <taxon>Ascomycota</taxon>
        <taxon>Pezizomycotina</taxon>
        <taxon>Sordariomycetes</taxon>
        <taxon>Hypocreomycetidae</taxon>
        <taxon>Hypocreales</taxon>
        <taxon>Clavicipitaceae</taxon>
        <taxon>Epichloe</taxon>
    </lineage>
</organism>
<dbReference type="EMBL" id="BAAFGZ010000008">
    <property type="protein sequence ID" value="GAB0132004.1"/>
    <property type="molecule type" value="Genomic_DNA"/>
</dbReference>
<gene>
    <name evidence="5" type="primary">g455</name>
    <name evidence="5" type="ORF">EsDP_00000455</name>
</gene>
<feature type="compositionally biased region" description="Polar residues" evidence="1">
    <location>
        <begin position="257"/>
        <end position="284"/>
    </location>
</feature>
<evidence type="ECO:0000259" key="2">
    <source>
        <dbReference type="Pfam" id="PF13191"/>
    </source>
</evidence>
<dbReference type="PANTHER" id="PTHR28122">
    <property type="entry name" value="E3 UBIQUITIN-PROTEIN LIGASE SUBSTRATE RECEPTOR MMS22"/>
    <property type="match status" value="1"/>
</dbReference>
<feature type="compositionally biased region" description="Acidic residues" evidence="1">
    <location>
        <begin position="9"/>
        <end position="18"/>
    </location>
</feature>
<feature type="region of interest" description="Disordered" evidence="1">
    <location>
        <begin position="223"/>
        <end position="284"/>
    </location>
</feature>
<dbReference type="Pfam" id="PF09462">
    <property type="entry name" value="Mus7"/>
    <property type="match status" value="1"/>
</dbReference>
<feature type="compositionally biased region" description="Basic and acidic residues" evidence="1">
    <location>
        <begin position="149"/>
        <end position="158"/>
    </location>
</feature>
<feature type="domain" description="ORC5 lid" evidence="4">
    <location>
        <begin position="2297"/>
        <end position="2356"/>
    </location>
</feature>
<evidence type="ECO:0008006" key="7">
    <source>
        <dbReference type="Google" id="ProtNLM"/>
    </source>
</evidence>
<feature type="region of interest" description="Disordered" evidence="1">
    <location>
        <begin position="728"/>
        <end position="751"/>
    </location>
</feature>
<feature type="region of interest" description="Disordered" evidence="1">
    <location>
        <begin position="1"/>
        <end position="64"/>
    </location>
</feature>
<evidence type="ECO:0000259" key="4">
    <source>
        <dbReference type="Pfam" id="PF21639"/>
    </source>
</evidence>
<feature type="region of interest" description="Disordered" evidence="1">
    <location>
        <begin position="311"/>
        <end position="369"/>
    </location>
</feature>
<feature type="compositionally biased region" description="Basic and acidic residues" evidence="1">
    <location>
        <begin position="40"/>
        <end position="57"/>
    </location>
</feature>
<feature type="compositionally biased region" description="Low complexity" evidence="1">
    <location>
        <begin position="2393"/>
        <end position="2402"/>
    </location>
</feature>
<feature type="compositionally biased region" description="Low complexity" evidence="1">
    <location>
        <begin position="2376"/>
        <end position="2385"/>
    </location>
</feature>
<feature type="region of interest" description="Disordered" evidence="1">
    <location>
        <begin position="2376"/>
        <end position="2402"/>
    </location>
</feature>
<dbReference type="Proteomes" id="UP001562357">
    <property type="component" value="Unassembled WGS sequence"/>
</dbReference>
<evidence type="ECO:0000313" key="6">
    <source>
        <dbReference type="Proteomes" id="UP001562357"/>
    </source>
</evidence>
<feature type="domain" description="Orc1-like AAA ATPase" evidence="2">
    <location>
        <begin position="2091"/>
        <end position="2237"/>
    </location>
</feature>
<dbReference type="InterPro" id="IPR019021">
    <property type="entry name" value="Mms22"/>
</dbReference>
<accession>A0ABQ0CEY3</accession>
<dbReference type="InterPro" id="IPR027417">
    <property type="entry name" value="P-loop_NTPase"/>
</dbReference>
<dbReference type="InterPro" id="IPR041664">
    <property type="entry name" value="AAA_16"/>
</dbReference>
<comment type="caution">
    <text evidence="5">The sequence shown here is derived from an EMBL/GenBank/DDBJ whole genome shotgun (WGS) entry which is preliminary data.</text>
</comment>
<reference evidence="6" key="1">
    <citation type="submission" date="2024-06" db="EMBL/GenBank/DDBJ databases">
        <title>Draft Genome Sequences of Epichloe bromicola Strains Isolated from Elymus ciliaris.</title>
        <authorList>
            <consortium name="Epichloe bromicola genome sequencing consortium"/>
            <person name="Miura A."/>
            <person name="Imano S."/>
            <person name="Ashida A."/>
            <person name="Sato I."/>
            <person name="Chiba S."/>
            <person name="Tanaka A."/>
            <person name="Camagna M."/>
            <person name="Takemoto D."/>
        </authorList>
    </citation>
    <scope>NUCLEOTIDE SEQUENCE [LARGE SCALE GENOMIC DNA]</scope>
    <source>
        <strain evidence="6">DP</strain>
    </source>
</reference>
<feature type="domain" description="Origin recognition complex subunit 5 C-terminal" evidence="3">
    <location>
        <begin position="2412"/>
        <end position="2561"/>
    </location>
</feature>
<evidence type="ECO:0000259" key="3">
    <source>
        <dbReference type="Pfam" id="PF14630"/>
    </source>
</evidence>
<keyword evidence="6" id="KW-1185">Reference proteome</keyword>
<feature type="region of interest" description="Disordered" evidence="1">
    <location>
        <begin position="99"/>
        <end position="159"/>
    </location>
</feature>
<dbReference type="PANTHER" id="PTHR28122:SF1">
    <property type="entry name" value="E3 UBIQUITIN-PROTEIN LIGASE SUBSTRATE RECEPTOR MMS22"/>
    <property type="match status" value="1"/>
</dbReference>
<dbReference type="Pfam" id="PF14630">
    <property type="entry name" value="ORC5_C"/>
    <property type="match status" value="1"/>
</dbReference>
<feature type="region of interest" description="Disordered" evidence="1">
    <location>
        <begin position="546"/>
        <end position="649"/>
    </location>
</feature>
<dbReference type="SUPFAM" id="SSF52540">
    <property type="entry name" value="P-loop containing nucleoside triphosphate hydrolases"/>
    <property type="match status" value="1"/>
</dbReference>
<sequence length="2563" mass="284770">MVNWKELGEIPDSEDEAGFESQQSGSQSVETSHAISSETDLERGDIWDFPDSEHDENTPTSHVFPVKDLTFDSASSSPLSSVPSDGSFRNVAVEFDDLSDGFSAPTQRPNLPATAPSSPSRSLLHPDSPIESTAQTKPNVAHGDMSIYEDPKTGRDANSEALRVAVRCERSLRPRKPIQEHPYLLESAQFSSTWKMHGLKPMRMASEHERTKGDELSIISQDRGFEEDSQESPQLPPSTSLSPSKDIIRPVPAGLDVSSSAPLRNSPTSGHINTSSPPSSQAQTDITSLFDQDLPALDDLLLKPPRLFKSKTEKRYATSPKSSTRKRRRRTIIDSDPIDSDSFLAMSTRLSPNSPPPDNPPLSRTLHPGAGEKLVLPSLHKEPELSRAREFVEQHDVHEISDEDDITMAIVLDDDHPQLSDSATVSESEGEAVTAMSRRIRGVLPASWLRLDQQTGREKAEKTVRNNDRPRGASMKEGRRGVAQLRHTVPGSTAIPDLFEYSDNESSSLPLATHEDHVDVSMKSALHAVESLTSSNATTILTIDEDDDGDSAIEDNRVDFMAPPKVSKKRQSKLSVTTNDKKSNTSSRGVSTPSRRLAKSWQTKITAHMTEPGDYDAGAWSSAKRKKTISRADQGRAPRKTKSKQVKRRPPKLGILDTIQPDAPHFLKIAARTARSRISQGRSCSRTKTIQLATRQDQVDAVSVLNQWRSGSLKQRSSVTEVAKSLRKTKKSRTALKESSGNQARQAATPPAEIVASRKFVKHVSAGGSIRYLTGHSQSERSSVKNVRRRNDAQDSTALEATTRPAQLETDEPYRMTKSGFHSRKKFLDNLYQHGISTPSLKEPETRYPSDAEAVSFPLPVQSSIFSGPRPEQSRRHKIGPRCRKRTLPRKIDISAPQYSHANDPVPHGCSAEIPPVTNLAAGKLHGLGPYGTQYTHHFEIFPLQPGVFFHESTLIGGGHLQACAALSFPIDWTESRPRVSLMLNTHVLRWGPWNAQVSSEFGVVLDFVADQLETQLADPHKAHDNDPTPVQAMDFLLNYVKGSLSFVEESHKLSFVSRTRECIHCFNDRIGSAIQSAFWDDDQNIGVISQLYDRLLLTSLVVLKICRMDPNLVAESFALEDLLKSIANVSISMLTKLGFENLQSLYIELGNPDMRDVGIRDEAPAVHSWVMNMRVLELAQIPRCSFWDLLQQHIGPKRDAPSNNAQDHERIWQNMFMLLPLVEFSHSGVLLAGKRHEATCDGWTIPQGLIKKVFELYNANSRQGASFNSYCRALVGRCHFLVQEWGWRKCVSVIGLIFDFFGAHQLAHLRNEEVYKSPSFLENLAGRPTLHIEPEDRCFHVFLKLIAVAIRKSRDAGCLKDVGNLVARTVPNHIRQHNKDEKVHERDLAALRNHHDLLCTLFWAAPLEYRPSPTLIQHLVVPATSHKEACLINLRAWNQLSRYIIASGEAGTLWKPFHTWRNAFFDQVLQQYNSVASDVALQLATLGKEASNSISKEMVQATIFANKAALMDILYASASASLDVVRHATDLASATFAMNRVQMRTIFTQFSASPPDLDWGILRTSLATLEIMLTKIDDFKASEGSQQSESQLLNSAVADDALLALDQELSQSFFSMARCVLSTRGKANSSLTAKTGHDDCMEHVVIVAARISMRFVNGGLIRLYELFNKSKYQLFNALPHQLDLDRRRHLTLFISTLLQYDVDDFDNAGFDLTELWVSCLVKPRMSLRYELQLGQELCRHGVALVPDTIAGLCTLPDYNVTRELFEYSISYMRKSLRDAGPTLHKTLSAEYSSALKMAMEQMKSDLRTTSQMPTEHTSYVMFAQNIISLIKTHASEICAVDNYFYQISKEYSPPAEDPQLQVASLVSYGLRLQDGDGRISQSLFYLLFNNAKLSIVNNKVDEQIEMLLKGMLNGDIKNFVLCKMLPSIINVAFAEPDASPLLDIYLEALRRCFAAKVISRELLHEDTAAICILLRTVWNVMGDIRTTTETLTLRQLYLIRQMLALQNLFWPSIYVLSASKPTPESWTSLREMLESLWGVFRITEGYLKEMGADEWDNNEEIPASRLFAEPESLEVKRDGFDPDIQTFTENMMQDPDGAQCRNIVLHGTEATGKSSITEQLLVRLAGSVKTASQSGGYKHVTVNAAQCITGRHLFERIVGSVADALLSDGDLGESSSTLRRHRRCETLAQLCVAMSTMLKDPTRDPRWRLVLVLDAIDRQRDAPPTLLPGLARLSEIIPCLTCIFIVTAPPAGFLRTPASAHLHFPPYTKPEFVRILSLSPPAPISSLTQQEANDLWTRFCAAVHDAFVRSASRTLPSFRHSCQALWPRFIAPVLAGTNSHKEFSKLLVAVRVHFQDESLLNPSIVAVRPDAASASTLGDATGDATGKDGRNTRPNPTTPTSLAAADLTALLPIAARLLLLAAYLASHNGTKHDLTLFSTYHHGRKRRRGGGFVANRGTPRSKHRKIARKLLGAHAFVLERMMAIFEAVRGEWAPDGSAVGASGLDGDVGMAIATLASLRLLVRVGTGDLMDRAGKWRINVGWEAIRGIGRSIGVEVEEWLIE</sequence>
<feature type="compositionally biased region" description="Polar residues" evidence="1">
    <location>
        <begin position="737"/>
        <end position="746"/>
    </location>
</feature>
<dbReference type="InterPro" id="IPR047088">
    <property type="entry name" value="ORC5_C"/>
</dbReference>